<name>A0A2S2R4C7_9HEMI</name>
<proteinExistence type="predicted"/>
<reference evidence="1" key="1">
    <citation type="submission" date="2018-04" db="EMBL/GenBank/DDBJ databases">
        <title>Transcriptome assembly of Sipha flava.</title>
        <authorList>
            <person name="Scully E.D."/>
            <person name="Geib S.M."/>
            <person name="Palmer N.A."/>
            <person name="Koch K."/>
            <person name="Bradshaw J."/>
            <person name="Heng-Moss T."/>
            <person name="Sarath G."/>
        </authorList>
    </citation>
    <scope>NUCLEOTIDE SEQUENCE</scope>
</reference>
<evidence type="ECO:0000313" key="1">
    <source>
        <dbReference type="EMBL" id="MBY84869.1"/>
    </source>
</evidence>
<protein>
    <submittedName>
        <fullName evidence="1">Uncharacterized protein</fullName>
    </submittedName>
</protein>
<dbReference type="EMBL" id="GGMS01015666">
    <property type="protein sequence ID" value="MBY84869.1"/>
    <property type="molecule type" value="Transcribed_RNA"/>
</dbReference>
<organism evidence="1">
    <name type="scientific">Sipha flava</name>
    <name type="common">yellow sugarcane aphid</name>
    <dbReference type="NCBI Taxonomy" id="143950"/>
    <lineage>
        <taxon>Eukaryota</taxon>
        <taxon>Metazoa</taxon>
        <taxon>Ecdysozoa</taxon>
        <taxon>Arthropoda</taxon>
        <taxon>Hexapoda</taxon>
        <taxon>Insecta</taxon>
        <taxon>Pterygota</taxon>
        <taxon>Neoptera</taxon>
        <taxon>Paraneoptera</taxon>
        <taxon>Hemiptera</taxon>
        <taxon>Sternorrhyncha</taxon>
        <taxon>Aphidomorpha</taxon>
        <taxon>Aphidoidea</taxon>
        <taxon>Aphididae</taxon>
        <taxon>Sipha</taxon>
    </lineage>
</organism>
<accession>A0A2S2R4C7</accession>
<gene>
    <name evidence="1" type="ORF">g.141651</name>
</gene>
<sequence>MDFVTSVLIVGHVSSAFNILPRNAHFPIRKCPTEYIYTSFRHSASVGTLTSRVRFNFVACDTKNEDLGLPTIAQFFITVEMKICGRNGVTKAIILQSSCERKYNKRAHTALKRLIFLKF</sequence>
<dbReference type="AlphaFoldDB" id="A0A2S2R4C7"/>